<dbReference type="InterPro" id="IPR053187">
    <property type="entry name" value="Notoamide_regulator"/>
</dbReference>
<dbReference type="Proteomes" id="UP000031192">
    <property type="component" value="Unassembled WGS sequence"/>
</dbReference>
<dbReference type="PANTHER" id="PTHR47256:SF3">
    <property type="entry name" value="ZN(II)2CYS6 TRANSCRIPTION FACTOR (EUROFUNG)"/>
    <property type="match status" value="1"/>
</dbReference>
<dbReference type="EMBL" id="AZNH01000053">
    <property type="protein sequence ID" value="KID83779.1"/>
    <property type="molecule type" value="Genomic_DNA"/>
</dbReference>
<protein>
    <submittedName>
        <fullName evidence="2">N-terminal fungal transcription regulatory domain-containing protein</fullName>
    </submittedName>
</protein>
<evidence type="ECO:0000313" key="3">
    <source>
        <dbReference type="Proteomes" id="UP000031192"/>
    </source>
</evidence>
<name>A0A0B4HW48_METGA</name>
<dbReference type="OrthoDB" id="10261408at2759"/>
<dbReference type="AlphaFoldDB" id="A0A0B4HW48"/>
<keyword evidence="3" id="KW-1185">Reference proteome</keyword>
<evidence type="ECO:0000313" key="2">
    <source>
        <dbReference type="EMBL" id="KID83779.1"/>
    </source>
</evidence>
<dbReference type="HOGENOM" id="CLU_019833_2_0_1"/>
<dbReference type="CDD" id="cd12148">
    <property type="entry name" value="fungal_TF_MHR"/>
    <property type="match status" value="1"/>
</dbReference>
<evidence type="ECO:0000256" key="1">
    <source>
        <dbReference type="SAM" id="MobiDB-lite"/>
    </source>
</evidence>
<accession>A0A0B4HW48</accession>
<proteinExistence type="predicted"/>
<organism evidence="2 3">
    <name type="scientific">Metarhizium guizhouense (strain ARSEF 977)</name>
    <dbReference type="NCBI Taxonomy" id="1276136"/>
    <lineage>
        <taxon>Eukaryota</taxon>
        <taxon>Fungi</taxon>
        <taxon>Dikarya</taxon>
        <taxon>Ascomycota</taxon>
        <taxon>Pezizomycotina</taxon>
        <taxon>Sordariomycetes</taxon>
        <taxon>Hypocreomycetidae</taxon>
        <taxon>Hypocreales</taxon>
        <taxon>Clavicipitaceae</taxon>
        <taxon>Metarhizium</taxon>
    </lineage>
</organism>
<sequence>MTYSLQTLSTNVSGIAPNFLFLQSYLGHLAYCNFDAEIVSIGDELFDEADNLWHLDQPSDSLPTIAAAQLLALRSMYNGSGDGYSYQKLGIGMAQRMRLFGLANYNIPIDYIEDPESWEKASARTAWGAFNLAAMRSFMFQEGEPALLFPPNASPPGSDDSSQRGEPLWEDDSNRHAHADSSLAFSTVCEFWAITSEWTSAYYGGERNTVLDHVTIEFANRIFLKLLRCMWFHASIVQLFRPFARDRIQATPERDFHSSNDIFTASLNQLKHLVIVFRHTFPRASCAILWHVSLLHVANWALHNTTDKQWQSYFTLCLDSYTDLFIGFRISGKIAKSLLSIALRLGVVQPAEARGLIDQMYSSVTHHAALKQMGVGLIVDLDLALNNRNAAKLDTLCEYFDNSLLEEFIAVD</sequence>
<feature type="region of interest" description="Disordered" evidence="1">
    <location>
        <begin position="149"/>
        <end position="172"/>
    </location>
</feature>
<gene>
    <name evidence="2" type="ORF">MGU_08970</name>
</gene>
<reference evidence="2 3" key="1">
    <citation type="journal article" date="2014" name="Proc. Natl. Acad. Sci. U.S.A.">
        <title>Trajectory and genomic determinants of fungal-pathogen speciation and host adaptation.</title>
        <authorList>
            <person name="Hu X."/>
            <person name="Xiao G."/>
            <person name="Zheng P."/>
            <person name="Shang Y."/>
            <person name="Su Y."/>
            <person name="Zhang X."/>
            <person name="Liu X."/>
            <person name="Zhan S."/>
            <person name="St Leger R.J."/>
            <person name="Wang C."/>
        </authorList>
    </citation>
    <scope>NUCLEOTIDE SEQUENCE [LARGE SCALE GENOMIC DNA]</scope>
    <source>
        <strain evidence="2 3">ARSEF 977</strain>
    </source>
</reference>
<dbReference type="PANTHER" id="PTHR47256">
    <property type="entry name" value="ZN(II)2CYS6 TRANSCRIPTION FACTOR (EUROFUNG)-RELATED"/>
    <property type="match status" value="1"/>
</dbReference>
<comment type="caution">
    <text evidence="2">The sequence shown here is derived from an EMBL/GenBank/DDBJ whole genome shotgun (WGS) entry which is preliminary data.</text>
</comment>